<gene>
    <name evidence="3" type="ORF">L9G74_06555</name>
</gene>
<dbReference type="RefSeq" id="WP_238895496.1">
    <property type="nucleotide sequence ID" value="NZ_JAKOGG010000003.1"/>
</dbReference>
<evidence type="ECO:0000313" key="3">
    <source>
        <dbReference type="EMBL" id="MCS4556093.1"/>
    </source>
</evidence>
<comment type="caution">
    <text evidence="3">The sequence shown here is derived from an EMBL/GenBank/DDBJ whole genome shotgun (WGS) entry which is preliminary data.</text>
</comment>
<accession>A0ABT2FID1</accession>
<evidence type="ECO:0000256" key="1">
    <source>
        <dbReference type="SAM" id="SignalP"/>
    </source>
</evidence>
<dbReference type="PANTHER" id="PTHR35812:SF1">
    <property type="entry name" value="LIPOPROTEIN"/>
    <property type="match status" value="1"/>
</dbReference>
<keyword evidence="4" id="KW-1185">Reference proteome</keyword>
<feature type="domain" description="Lcl C-terminal" evidence="2">
    <location>
        <begin position="42"/>
        <end position="184"/>
    </location>
</feature>
<keyword evidence="1" id="KW-0732">Signal</keyword>
<organism evidence="3 4">
    <name type="scientific">Shewanella electrica</name>
    <dbReference type="NCBI Taxonomy" id="515560"/>
    <lineage>
        <taxon>Bacteria</taxon>
        <taxon>Pseudomonadati</taxon>
        <taxon>Pseudomonadota</taxon>
        <taxon>Gammaproteobacteria</taxon>
        <taxon>Alteromonadales</taxon>
        <taxon>Shewanellaceae</taxon>
        <taxon>Shewanella</taxon>
    </lineage>
</organism>
<dbReference type="InterPro" id="IPR011460">
    <property type="entry name" value="Lcl_C"/>
</dbReference>
<feature type="chain" id="PRO_5047332909" evidence="1">
    <location>
        <begin position="20"/>
        <end position="188"/>
    </location>
</feature>
<name>A0ABT2FID1_9GAMM</name>
<reference evidence="4" key="1">
    <citation type="submission" date="2023-07" db="EMBL/GenBank/DDBJ databases">
        <title>Shewanella mangrovi sp. nov., an acetaldehyde- degrading bacterium isolated from mangrove sediment.</title>
        <authorList>
            <person name="Liu Y."/>
        </authorList>
    </citation>
    <scope>NUCLEOTIDE SEQUENCE [LARGE SCALE GENOMIC DNA]</scope>
    <source>
        <strain evidence="4">C32</strain>
    </source>
</reference>
<feature type="signal peptide" evidence="1">
    <location>
        <begin position="1"/>
        <end position="19"/>
    </location>
</feature>
<evidence type="ECO:0000313" key="4">
    <source>
        <dbReference type="Proteomes" id="UP001201549"/>
    </source>
</evidence>
<evidence type="ECO:0000259" key="2">
    <source>
        <dbReference type="Pfam" id="PF07603"/>
    </source>
</evidence>
<proteinExistence type="predicted"/>
<dbReference type="Pfam" id="PF07603">
    <property type="entry name" value="Lcl_C"/>
    <property type="match status" value="1"/>
</dbReference>
<dbReference type="EMBL" id="JAKOGG010000003">
    <property type="protein sequence ID" value="MCS4556093.1"/>
    <property type="molecule type" value="Genomic_DNA"/>
</dbReference>
<dbReference type="PANTHER" id="PTHR35812">
    <property type="entry name" value="LIPOPROTEIN"/>
    <property type="match status" value="1"/>
</dbReference>
<dbReference type="Proteomes" id="UP001201549">
    <property type="component" value="Unassembled WGS sequence"/>
</dbReference>
<sequence>MKKLITLISGMLLSTSLYAAQECQTDIPRTAPNTRFAVSSNGTVEDLQTGLVWMRCPLGMTWDSSNGVCSGAATLHTWQSALTQVQSIDAAENNHALHQFAGIANWRLPNIKELMSLTEAACHSPAMNGRAFNSAFAQAELGDLSTYLWSNTSAGDGTNVWTYSIFNAETYAYTPSQEFGVLLVADKN</sequence>
<protein>
    <submittedName>
        <fullName evidence="3">DUF1566 domain-containing protein</fullName>
    </submittedName>
</protein>